<gene>
    <name evidence="2" type="ORF">SNAT2548_LOCUS5423</name>
</gene>
<sequence length="319" mass="36167">MAPQHGLRTETVRYIRWEMVAAIIQGLEKFTHVVFVLLKRDRAILAMTALQTLLTVLFDYLFVSSLPGSLRLGVIGLAISNICTYAVVLLYALRQLPMSAPAAWGWLGSWWRVGRWAAVVSLVRNLSYMVFVARMVNILHQSGNYWLANNFIWKWLLLLFVPLAELLKQEVSCRPRVPSAHFPLLPAYALLSSLLFVSWLLSMPAWPAFFHMVLNVQDPAQALKIVGWLLPFYFFYMLATILDSIFYGFGLTDQLALVSLVSNVGFYGSAFLVYSIGVVDVNLEAVMRLFGSGMLVGSLVRLVLYYRCFLRVVTRPQRS</sequence>
<feature type="transmembrane region" description="Helical" evidence="1">
    <location>
        <begin position="255"/>
        <end position="277"/>
    </location>
</feature>
<dbReference type="OrthoDB" id="2119662at2759"/>
<evidence type="ECO:0000313" key="2">
    <source>
        <dbReference type="EMBL" id="CAE7195651.1"/>
    </source>
</evidence>
<dbReference type="EMBL" id="CAJNDS010000347">
    <property type="protein sequence ID" value="CAE7195651.1"/>
    <property type="molecule type" value="Genomic_DNA"/>
</dbReference>
<proteinExistence type="predicted"/>
<feature type="transmembrane region" description="Helical" evidence="1">
    <location>
        <begin position="289"/>
        <end position="309"/>
    </location>
</feature>
<feature type="transmembrane region" description="Helical" evidence="1">
    <location>
        <begin position="225"/>
        <end position="248"/>
    </location>
</feature>
<accession>A0A812J805</accession>
<dbReference type="AlphaFoldDB" id="A0A812J805"/>
<comment type="caution">
    <text evidence="2">The sequence shown here is derived from an EMBL/GenBank/DDBJ whole genome shotgun (WGS) entry which is preliminary data.</text>
</comment>
<keyword evidence="3" id="KW-1185">Reference proteome</keyword>
<evidence type="ECO:0000256" key="1">
    <source>
        <dbReference type="SAM" id="Phobius"/>
    </source>
</evidence>
<evidence type="ECO:0008006" key="4">
    <source>
        <dbReference type="Google" id="ProtNLM"/>
    </source>
</evidence>
<feature type="transmembrane region" description="Helical" evidence="1">
    <location>
        <begin position="113"/>
        <end position="133"/>
    </location>
</feature>
<dbReference type="Proteomes" id="UP000604046">
    <property type="component" value="Unassembled WGS sequence"/>
</dbReference>
<evidence type="ECO:0000313" key="3">
    <source>
        <dbReference type="Proteomes" id="UP000604046"/>
    </source>
</evidence>
<reference evidence="2" key="1">
    <citation type="submission" date="2021-02" db="EMBL/GenBank/DDBJ databases">
        <authorList>
            <person name="Dougan E. K."/>
            <person name="Rhodes N."/>
            <person name="Thang M."/>
            <person name="Chan C."/>
        </authorList>
    </citation>
    <scope>NUCLEOTIDE SEQUENCE</scope>
</reference>
<feature type="transmembrane region" description="Helical" evidence="1">
    <location>
        <begin position="43"/>
        <end position="63"/>
    </location>
</feature>
<organism evidence="2 3">
    <name type="scientific">Symbiodinium natans</name>
    <dbReference type="NCBI Taxonomy" id="878477"/>
    <lineage>
        <taxon>Eukaryota</taxon>
        <taxon>Sar</taxon>
        <taxon>Alveolata</taxon>
        <taxon>Dinophyceae</taxon>
        <taxon>Suessiales</taxon>
        <taxon>Symbiodiniaceae</taxon>
        <taxon>Symbiodinium</taxon>
    </lineage>
</organism>
<feature type="transmembrane region" description="Helical" evidence="1">
    <location>
        <begin position="145"/>
        <end position="164"/>
    </location>
</feature>
<protein>
    <recommendedName>
        <fullName evidence="4">Protein RFT1 homolog</fullName>
    </recommendedName>
</protein>
<keyword evidence="1" id="KW-0472">Membrane</keyword>
<keyword evidence="1" id="KW-0812">Transmembrane</keyword>
<feature type="transmembrane region" description="Helical" evidence="1">
    <location>
        <begin position="185"/>
        <end position="205"/>
    </location>
</feature>
<feature type="transmembrane region" description="Helical" evidence="1">
    <location>
        <begin position="69"/>
        <end position="93"/>
    </location>
</feature>
<keyword evidence="1" id="KW-1133">Transmembrane helix</keyword>
<name>A0A812J805_9DINO</name>